<dbReference type="AlphaFoldDB" id="A0A919W1W8"/>
<gene>
    <name evidence="4" type="ORF">Ato02nite_027120</name>
</gene>
<evidence type="ECO:0000256" key="1">
    <source>
        <dbReference type="SAM" id="Phobius"/>
    </source>
</evidence>
<dbReference type="PROSITE" id="PS50234">
    <property type="entry name" value="VWFA"/>
    <property type="match status" value="1"/>
</dbReference>
<dbReference type="Proteomes" id="UP000677082">
    <property type="component" value="Unassembled WGS sequence"/>
</dbReference>
<proteinExistence type="predicted"/>
<sequence length="388" mass="40078">MRIARMAAAAVAGAAVLIGGCPAAAALPSVTASPGEIYTAIGADRVPADFVFLVDVSAAMDATAYARVREGLAGFFASLAPADRVTLIPFAATATATTHPVEQSPGELLATLPVTTGGARADVGAALSEAVETLAGRRDPATVVLLTAGHGTAGDLRKVARSARKLRQRVAAYAIPVTAGPDAALLAKVWPRATVLTGDLGTELAEPMAASRAAKARGILSAEVKRAVRVVWPNVGINQGRSVTNVQVKSPMTYIPLTLAGLSVSSDNPEVRVSVPAGPVELPPGGTAIVPVTAHWDAGPRNIRPLYTVNGFTSLELSGRVTSPWADVLSDDLDLPLDSAWPANPVDRELSAQRGSLWYWLVGVIVVVAVVELVRSVPRRGKPSPSSR</sequence>
<keyword evidence="1" id="KW-0812">Transmembrane</keyword>
<dbReference type="SMART" id="SM00327">
    <property type="entry name" value="VWA"/>
    <property type="match status" value="1"/>
</dbReference>
<evidence type="ECO:0000313" key="4">
    <source>
        <dbReference type="EMBL" id="GIM90919.1"/>
    </source>
</evidence>
<keyword evidence="2" id="KW-0732">Signal</keyword>
<feature type="domain" description="VWFA" evidence="3">
    <location>
        <begin position="49"/>
        <end position="189"/>
    </location>
</feature>
<dbReference type="RefSeq" id="WP_213006824.1">
    <property type="nucleotide sequence ID" value="NZ_BOQN01000038.1"/>
</dbReference>
<dbReference type="Pfam" id="PF00092">
    <property type="entry name" value="VWA"/>
    <property type="match status" value="1"/>
</dbReference>
<accession>A0A919W1W8</accession>
<dbReference type="InterPro" id="IPR002035">
    <property type="entry name" value="VWF_A"/>
</dbReference>
<comment type="caution">
    <text evidence="4">The sequence shown here is derived from an EMBL/GenBank/DDBJ whole genome shotgun (WGS) entry which is preliminary data.</text>
</comment>
<organism evidence="4 5">
    <name type="scientific">Paractinoplanes toevensis</name>
    <dbReference type="NCBI Taxonomy" id="571911"/>
    <lineage>
        <taxon>Bacteria</taxon>
        <taxon>Bacillati</taxon>
        <taxon>Actinomycetota</taxon>
        <taxon>Actinomycetes</taxon>
        <taxon>Micromonosporales</taxon>
        <taxon>Micromonosporaceae</taxon>
        <taxon>Paractinoplanes</taxon>
    </lineage>
</organism>
<keyword evidence="1" id="KW-0472">Membrane</keyword>
<dbReference type="PROSITE" id="PS51257">
    <property type="entry name" value="PROKAR_LIPOPROTEIN"/>
    <property type="match status" value="1"/>
</dbReference>
<evidence type="ECO:0000256" key="2">
    <source>
        <dbReference type="SAM" id="SignalP"/>
    </source>
</evidence>
<feature type="chain" id="PRO_5037161966" description="VWFA domain-containing protein" evidence="2">
    <location>
        <begin position="26"/>
        <end position="388"/>
    </location>
</feature>
<dbReference type="SUPFAM" id="SSF53300">
    <property type="entry name" value="vWA-like"/>
    <property type="match status" value="1"/>
</dbReference>
<evidence type="ECO:0000259" key="3">
    <source>
        <dbReference type="PROSITE" id="PS50234"/>
    </source>
</evidence>
<evidence type="ECO:0000313" key="5">
    <source>
        <dbReference type="Proteomes" id="UP000677082"/>
    </source>
</evidence>
<dbReference type="Gene3D" id="3.40.50.410">
    <property type="entry name" value="von Willebrand factor, type A domain"/>
    <property type="match status" value="1"/>
</dbReference>
<keyword evidence="5" id="KW-1185">Reference proteome</keyword>
<keyword evidence="1" id="KW-1133">Transmembrane helix</keyword>
<feature type="transmembrane region" description="Helical" evidence="1">
    <location>
        <begin position="357"/>
        <end position="374"/>
    </location>
</feature>
<protein>
    <recommendedName>
        <fullName evidence="3">VWFA domain-containing protein</fullName>
    </recommendedName>
</protein>
<dbReference type="CDD" id="cd00198">
    <property type="entry name" value="vWFA"/>
    <property type="match status" value="1"/>
</dbReference>
<dbReference type="EMBL" id="BOQN01000038">
    <property type="protein sequence ID" value="GIM90919.1"/>
    <property type="molecule type" value="Genomic_DNA"/>
</dbReference>
<feature type="signal peptide" evidence="2">
    <location>
        <begin position="1"/>
        <end position="25"/>
    </location>
</feature>
<dbReference type="InterPro" id="IPR036465">
    <property type="entry name" value="vWFA_dom_sf"/>
</dbReference>
<reference evidence="4 5" key="1">
    <citation type="submission" date="2021-03" db="EMBL/GenBank/DDBJ databases">
        <title>Whole genome shotgun sequence of Actinoplanes toevensis NBRC 105298.</title>
        <authorList>
            <person name="Komaki H."/>
            <person name="Tamura T."/>
        </authorList>
    </citation>
    <scope>NUCLEOTIDE SEQUENCE [LARGE SCALE GENOMIC DNA]</scope>
    <source>
        <strain evidence="4 5">NBRC 105298</strain>
    </source>
</reference>
<name>A0A919W1W8_9ACTN</name>